<accession>A0A7V7GX57</accession>
<evidence type="ECO:0000313" key="1">
    <source>
        <dbReference type="EMBL" id="KAA0697007.1"/>
    </source>
</evidence>
<dbReference type="EMBL" id="QOVF01000001">
    <property type="protein sequence ID" value="KAA0697007.1"/>
    <property type="molecule type" value="Genomic_DNA"/>
</dbReference>
<protein>
    <submittedName>
        <fullName evidence="1">Uncharacterized protein</fullName>
    </submittedName>
</protein>
<dbReference type="OrthoDB" id="7355818at2"/>
<proteinExistence type="predicted"/>
<reference evidence="1 2" key="1">
    <citation type="submission" date="2018-07" db="EMBL/GenBank/DDBJ databases">
        <title>Pseudomonas laoshanensis sp. nov., isolated from soil.</title>
        <authorList>
            <person name="Sun J."/>
            <person name="Yu L."/>
            <person name="Wang M."/>
            <person name="Zhang C."/>
        </authorList>
    </citation>
    <scope>NUCLEOTIDE SEQUENCE [LARGE SCALE GENOMIC DNA]</scope>
    <source>
        <strain evidence="1 2">Y22</strain>
    </source>
</reference>
<organism evidence="1 2">
    <name type="scientific">Halopseudomonas laoshanensis</name>
    <dbReference type="NCBI Taxonomy" id="2268758"/>
    <lineage>
        <taxon>Bacteria</taxon>
        <taxon>Pseudomonadati</taxon>
        <taxon>Pseudomonadota</taxon>
        <taxon>Gammaproteobacteria</taxon>
        <taxon>Pseudomonadales</taxon>
        <taxon>Pseudomonadaceae</taxon>
        <taxon>Halopseudomonas</taxon>
    </lineage>
</organism>
<keyword evidence="2" id="KW-1185">Reference proteome</keyword>
<gene>
    <name evidence="1" type="ORF">DT594_02390</name>
</gene>
<name>A0A7V7GX57_9GAMM</name>
<evidence type="ECO:0000313" key="2">
    <source>
        <dbReference type="Proteomes" id="UP000463138"/>
    </source>
</evidence>
<dbReference type="AlphaFoldDB" id="A0A7V7GX57"/>
<comment type="caution">
    <text evidence="1">The sequence shown here is derived from an EMBL/GenBank/DDBJ whole genome shotgun (WGS) entry which is preliminary data.</text>
</comment>
<sequence>MVPPQSLRCHVIRPTLTYLGVADTSAENLLLGTLLAMAWLPADKQSGDGIGPYGISASVHTRLWDDYLATQPDLASLIRGLASQRCFLQDPHAELAFNLAYATAIAWMIYQQQAVCLTEASDTQALAHVWQLTYPHRGGLARDFISSWNMTHGDQ</sequence>
<dbReference type="Proteomes" id="UP000463138">
    <property type="component" value="Unassembled WGS sequence"/>
</dbReference>